<name>A0ABR7ISW1_9CLOT</name>
<keyword evidence="1" id="KW-1133">Transmembrane helix</keyword>
<feature type="transmembrane region" description="Helical" evidence="1">
    <location>
        <begin position="450"/>
        <end position="472"/>
    </location>
</feature>
<feature type="transmembrane region" description="Helical" evidence="1">
    <location>
        <begin position="20"/>
        <end position="40"/>
    </location>
</feature>
<gene>
    <name evidence="4" type="ORF">H8Z77_09390</name>
</gene>
<evidence type="ECO:0000259" key="2">
    <source>
        <dbReference type="Pfam" id="PF09822"/>
    </source>
</evidence>
<dbReference type="RefSeq" id="WP_186996846.1">
    <property type="nucleotide sequence ID" value="NZ_JACOQK010000001.1"/>
</dbReference>
<evidence type="ECO:0000256" key="1">
    <source>
        <dbReference type="SAM" id="Phobius"/>
    </source>
</evidence>
<sequence>MKIKKLFQNKKFKHGSLATAITAIFIAIIVVVNIVVALLIDRFDWKIDLTANQIYQVTDQTEEYLKNYNEKVTIYVLEEEEAFKTYSDLYTQAYYIIEKFASLNSNITTEYINLTEHPDFATNYPDVELVNGDLLLVGENGRYQALTGDDLFTQSYSDDYQTSEVLSMAEQSIDSALAYIVGEDPVNVAMISGHEEIDLSSIQDVFEKSNYNFNSVSLLTGTIPDDTDMVLIACPSVDYTVDEIAKLDAFLDNNGQLGKTVTYFGSASQGTLPNLEAFLSKWGIQVQDGAIHELDSNMIYQNSLTPFTTVNANDYTSNMPNTSTNILTPYLKPMQEGKADSGITVTTLATTGETCVRQPADADANWQPTNDELQSYAVALAAKKTSGENSSQVVAYASVDMLAFLSEPVVNNGDFVLATFNAAANRENTIQITPKSLTASTLGISSFQGWLLLILFVIIVPVAVLITGLAVWMRRRHR</sequence>
<protein>
    <submittedName>
        <fullName evidence="4">GldG family protein</fullName>
    </submittedName>
</protein>
<dbReference type="Proteomes" id="UP000649151">
    <property type="component" value="Unassembled WGS sequence"/>
</dbReference>
<dbReference type="InterPro" id="IPR055396">
    <property type="entry name" value="DUF7088"/>
</dbReference>
<dbReference type="EMBL" id="JACOQK010000001">
    <property type="protein sequence ID" value="MBC5788225.1"/>
    <property type="molecule type" value="Genomic_DNA"/>
</dbReference>
<evidence type="ECO:0000259" key="3">
    <source>
        <dbReference type="Pfam" id="PF23357"/>
    </source>
</evidence>
<dbReference type="Pfam" id="PF09822">
    <property type="entry name" value="ABC_transp_aux"/>
    <property type="match status" value="1"/>
</dbReference>
<keyword evidence="5" id="KW-1185">Reference proteome</keyword>
<keyword evidence="1" id="KW-0812">Transmembrane</keyword>
<dbReference type="Pfam" id="PF23357">
    <property type="entry name" value="DUF7088"/>
    <property type="match status" value="1"/>
</dbReference>
<feature type="domain" description="ABC-type uncharacterised transport system" evidence="2">
    <location>
        <begin position="187"/>
        <end position="382"/>
    </location>
</feature>
<keyword evidence="1" id="KW-0472">Membrane</keyword>
<comment type="caution">
    <text evidence="4">The sequence shown here is derived from an EMBL/GenBank/DDBJ whole genome shotgun (WGS) entry which is preliminary data.</text>
</comment>
<accession>A0ABR7ISW1</accession>
<feature type="domain" description="DUF7088" evidence="3">
    <location>
        <begin position="52"/>
        <end position="124"/>
    </location>
</feature>
<evidence type="ECO:0000313" key="4">
    <source>
        <dbReference type="EMBL" id="MBC5788225.1"/>
    </source>
</evidence>
<dbReference type="InterPro" id="IPR019196">
    <property type="entry name" value="ABC_transp_unknown"/>
</dbReference>
<proteinExistence type="predicted"/>
<reference evidence="4 5" key="1">
    <citation type="submission" date="2020-08" db="EMBL/GenBank/DDBJ databases">
        <title>Genome public.</title>
        <authorList>
            <person name="Liu C."/>
            <person name="Sun Q."/>
        </authorList>
    </citation>
    <scope>NUCLEOTIDE SEQUENCE [LARGE SCALE GENOMIC DNA]</scope>
    <source>
        <strain evidence="4 5">NSJ-27</strain>
    </source>
</reference>
<organism evidence="4 5">
    <name type="scientific">Clostridium facile</name>
    <dbReference type="NCBI Taxonomy" id="2763035"/>
    <lineage>
        <taxon>Bacteria</taxon>
        <taxon>Bacillati</taxon>
        <taxon>Bacillota</taxon>
        <taxon>Clostridia</taxon>
        <taxon>Eubacteriales</taxon>
        <taxon>Clostridiaceae</taxon>
        <taxon>Clostridium</taxon>
    </lineage>
</organism>
<evidence type="ECO:0000313" key="5">
    <source>
        <dbReference type="Proteomes" id="UP000649151"/>
    </source>
</evidence>